<dbReference type="EMBL" id="FUXZ01000017">
    <property type="protein sequence ID" value="SKA72111.1"/>
    <property type="molecule type" value="Genomic_DNA"/>
</dbReference>
<feature type="domain" description="Fibronectin type-III" evidence="1">
    <location>
        <begin position="853"/>
        <end position="951"/>
    </location>
</feature>
<dbReference type="InterPro" id="IPR003961">
    <property type="entry name" value="FN3_dom"/>
</dbReference>
<dbReference type="Pfam" id="PF03415">
    <property type="entry name" value="Peptidase_C11"/>
    <property type="match status" value="1"/>
</dbReference>
<dbReference type="OrthoDB" id="1775889at2"/>
<accession>A0A1T4W5X5</accession>
<dbReference type="Gene3D" id="2.60.40.10">
    <property type="entry name" value="Immunoglobulins"/>
    <property type="match status" value="1"/>
</dbReference>
<dbReference type="RefSeq" id="WP_078767121.1">
    <property type="nucleotide sequence ID" value="NZ_FUXZ01000017.1"/>
</dbReference>
<dbReference type="AlphaFoldDB" id="A0A1T4W5X5"/>
<dbReference type="SUPFAM" id="SSF49265">
    <property type="entry name" value="Fibronectin type III"/>
    <property type="match status" value="1"/>
</dbReference>
<dbReference type="PANTHER" id="PTHR37835:SF1">
    <property type="entry name" value="ALPHA-CLOSTRIPAIN"/>
    <property type="match status" value="1"/>
</dbReference>
<reference evidence="2 3" key="1">
    <citation type="submission" date="2017-02" db="EMBL/GenBank/DDBJ databases">
        <authorList>
            <person name="Peterson S.W."/>
        </authorList>
    </citation>
    <scope>NUCLEOTIDE SEQUENCE [LARGE SCALE GENOMIC DNA]</scope>
    <source>
        <strain evidence="2 3">ATCC 35992</strain>
    </source>
</reference>
<proteinExistence type="predicted"/>
<dbReference type="Gene3D" id="3.40.50.11970">
    <property type="match status" value="1"/>
</dbReference>
<evidence type="ECO:0000259" key="1">
    <source>
        <dbReference type="PROSITE" id="PS50853"/>
    </source>
</evidence>
<dbReference type="InterPro" id="IPR005077">
    <property type="entry name" value="Peptidase_C11"/>
</dbReference>
<dbReference type="InterPro" id="IPR036116">
    <property type="entry name" value="FN3_sf"/>
</dbReference>
<evidence type="ECO:0000313" key="2">
    <source>
        <dbReference type="EMBL" id="SKA72111.1"/>
    </source>
</evidence>
<dbReference type="PROSITE" id="PS50853">
    <property type="entry name" value="FN3"/>
    <property type="match status" value="1"/>
</dbReference>
<organism evidence="2 3">
    <name type="scientific">Eubacterium uniforme</name>
    <dbReference type="NCBI Taxonomy" id="39495"/>
    <lineage>
        <taxon>Bacteria</taxon>
        <taxon>Bacillati</taxon>
        <taxon>Bacillota</taxon>
        <taxon>Clostridia</taxon>
        <taxon>Eubacteriales</taxon>
        <taxon>Eubacteriaceae</taxon>
        <taxon>Eubacterium</taxon>
    </lineage>
</organism>
<dbReference type="InterPro" id="IPR013783">
    <property type="entry name" value="Ig-like_fold"/>
</dbReference>
<dbReference type="Proteomes" id="UP000190814">
    <property type="component" value="Unassembled WGS sequence"/>
</dbReference>
<evidence type="ECO:0000313" key="3">
    <source>
        <dbReference type="Proteomes" id="UP000190814"/>
    </source>
</evidence>
<sequence length="951" mass="108352">MINLKKKAISLMSMATLATITILVPVNTPVYAEKEPIKIEKGNQDDWTIGIYMCGADLESESYVSTLDFFEMLDAKVPENFSDNVNIVIQTGGARKWHFKEEYTTKLLRGGFSEEEINQIIPKEIDEGKIQEYKINFQHKYRDDEGKIKTIPALEFIKDVADYSDYEELTEEDVNDPGFTSMGNQKYLESFINDLNKNFPSEHRMLEFYNHGGGITGGVCYDENAGDDCLTLKEILSALDNTKSDELGKFDIIGYDACLMSNYETFNHLSAYAKNAVGSLTAEPGEGWYYTSFIEDLGKNYNNEKFDGRELSSSIVEAYKDFYKTNGIVDEMMNEGSVTYYGSNFYDDAVLAAVDLEKLNKTIPTFNELSDNLIKLYGEREGTDFIRKEMEKAVVFYNCNISGFDKFLDIIIENANNRIKKFEGSNEGFDPHTVELYKLEKQQAEKLKEDIKKSVINSYNGREGNRAEDLGAMSIFYPDYMKTSSKVALFTLDEYPEYSLNGNYTLYTYYTAYENGSIINDRVKAQMNLDTKENIFTIGLPEKEALYSDIKGEKFIEKDGKYYDVMQLPADIGINVRDYTVKYKLHDFHFEMNGVPIAVVRLGGLMDVGANSFVTYICDGELNGKIGIFSFAYDDTSKKYIINYFMDAENEEIINVKAGDTVGFAAETYNKLDRNFVEGEPEIKMEKYVMQKSNFIEIDGENACVLPLNEVKDNNANNVTYYFAAIHDYAFVLLGEKNVEDIDMDIVTFNYSKYNEYANAKVSISNDKFELTGEKIEPAILFDDKADKFVKGVDYEVTYENNLGLGRAKATIKGLGAYAMLPERVVEFDIVKAKVVTAEGKEKVVYKTVVVNTPKQVKVKTLKNDKKKAFTVKWKKIKGVAGYQVKYAYNKKFTKGKKVKTIKNAKKTSFTIKKLKKNKTYFVKVRAYTISKDGKKVYGDWSEVKTVKIKK</sequence>
<dbReference type="CDD" id="cd00063">
    <property type="entry name" value="FN3"/>
    <property type="match status" value="1"/>
</dbReference>
<dbReference type="PANTHER" id="PTHR37835">
    <property type="entry name" value="ALPHA-CLOSTRIPAIN"/>
    <property type="match status" value="1"/>
</dbReference>
<gene>
    <name evidence="2" type="ORF">SAMN02745111_02299</name>
</gene>
<dbReference type="Pfam" id="PF00041">
    <property type="entry name" value="fn3"/>
    <property type="match status" value="1"/>
</dbReference>
<dbReference type="STRING" id="39495.SAMN02745111_02299"/>
<name>A0A1T4W5X5_9FIRM</name>
<keyword evidence="3" id="KW-1185">Reference proteome</keyword>
<protein>
    <submittedName>
        <fullName evidence="2">Fibronectin type III domain-containing protein</fullName>
    </submittedName>
</protein>